<organism evidence="4 5">
    <name type="scientific">Achlya hypogyna</name>
    <name type="common">Oomycete</name>
    <name type="synonym">Protoachlya hypogyna</name>
    <dbReference type="NCBI Taxonomy" id="1202772"/>
    <lineage>
        <taxon>Eukaryota</taxon>
        <taxon>Sar</taxon>
        <taxon>Stramenopiles</taxon>
        <taxon>Oomycota</taxon>
        <taxon>Saprolegniomycetes</taxon>
        <taxon>Saprolegniales</taxon>
        <taxon>Achlyaceae</taxon>
        <taxon>Achlya</taxon>
    </lineage>
</organism>
<feature type="transmembrane region" description="Helical" evidence="3">
    <location>
        <begin position="38"/>
        <end position="55"/>
    </location>
</feature>
<keyword evidence="1" id="KW-0433">Leucine-rich repeat</keyword>
<evidence type="ECO:0008006" key="6">
    <source>
        <dbReference type="Google" id="ProtNLM"/>
    </source>
</evidence>
<feature type="transmembrane region" description="Helical" evidence="3">
    <location>
        <begin position="733"/>
        <end position="752"/>
    </location>
</feature>
<feature type="transmembrane region" description="Helical" evidence="3">
    <location>
        <begin position="169"/>
        <end position="192"/>
    </location>
</feature>
<gene>
    <name evidence="4" type="ORF">ACHHYP_10730</name>
</gene>
<feature type="transmembrane region" description="Helical" evidence="3">
    <location>
        <begin position="270"/>
        <end position="289"/>
    </location>
</feature>
<keyword evidence="5" id="KW-1185">Reference proteome</keyword>
<keyword evidence="3" id="KW-0812">Transmembrane</keyword>
<protein>
    <recommendedName>
        <fullName evidence="6">LNR domain-containing protein</fullName>
    </recommendedName>
</protein>
<feature type="transmembrane region" description="Helical" evidence="3">
    <location>
        <begin position="695"/>
        <end position="713"/>
    </location>
</feature>
<sequence length="1198" mass="132292">MLHSVAAFYFICMAFVCAVIPIDQATVLWLWSRPASCVASIFLGLIHVYGFFEIIRPRRARPKRIHVSTVQLSTRVAPVWATCLVQRWMSLFGRYGYFGLYGPHYELRLMTKILLQLPLQAYRAYVIGVLLTSPGSSALFSSCFVGSCVAQAVAIYASQRSVRRWCGAVADVIFSFVMSIGIPVVLVGRAVIELFIAGKNTLLYDHTWLNKGIMVTRYIVNTSFWDFILKLVLNGACIFALLTFSSAIQVPVGTSALLQPRSFELARKPFAIVLLTAALVITVLASASLRPRDCPPGCRLQSYPWFTLQCNCLMYTLNCDEWPVADVDAFVAASLPHVFDLTITRCNLPHGLAPSAVAGLVNLYALQLDSTGTVDWQLPALPLNVLSLVLSNIPLAGIPRMLGPDAMHLNYLYLRNVSLTTNKSLPEWNSLFMLDISGAGVNPMPDFVARLPLSELGWSSNGLTTLPMDVPAMPSLRKFRCFNNTITHLPDDWSRLASTIQHVYLNGNPLMDLPPSLPFSLLNTSRVVIRDTRYCNELLVKAAEAAAPVWTPMEAQILTNLEVICGHDCGVGCIPELLGNTQCDPQCNVPAYHAKVLFIWSRSACASACFILAALHFLGITFVLARPRPSARIAPGPSVNDVNPMQAQTPSWSLYGFFGLYGPYYELRLVLKQSVQIPLQAYRAYELSRLLTNQWYSLLFGLVLAGNCIALPLCLSVRRRHTRRWSGAIVDALFGFCMSIGLPLATVLGAIIDMYFRTDRRQLLSDRIWLNSSILLARFLVIDSAEDALILLVLQCTFWLSLYTLSAGIRVERGHEKRRSTVSFRSSHNTTSTRSSQSRFSLPSSLVLQLLPEAQRQLAAIRHTSFWRPLALVSYAIAGIVLSVVAASFVRETCHPGCHLQSYPWFTSHCSCIMYTLDCKALGVTDVDEFIALHLTNVFDLTLARCPLPEGLNASTLARLTSIYSLQMSETQTARWDLSPDALPRSLFALYLQSVPLTAIPTILHDLPPNLLYLFLRGVSLSDNKTLPAWSGLTILEITGAGLTEIPAEVLRQPLTHLSWDDNALTELPTALLVSSTLHSVSCINNAITTVPLFAWPASLQQLLLNGNPLSELPATLPFQWINKAKIVIRDTPYCNNLLVSTPADNWTSLDHLIHANVGSICSNDCGVGCTIDRVGDGNCDLQCNVSKCYFDSGDCDP</sequence>
<dbReference type="AlphaFoldDB" id="A0A1V9ZHR5"/>
<evidence type="ECO:0000256" key="1">
    <source>
        <dbReference type="ARBA" id="ARBA00022614"/>
    </source>
</evidence>
<dbReference type="InterPro" id="IPR032675">
    <property type="entry name" value="LRR_dom_sf"/>
</dbReference>
<accession>A0A1V9ZHR5</accession>
<feature type="transmembrane region" description="Helical" evidence="3">
    <location>
        <begin position="788"/>
        <end position="809"/>
    </location>
</feature>
<dbReference type="Gene3D" id="3.30.300.320">
    <property type="match status" value="1"/>
</dbReference>
<reference evidence="4 5" key="1">
    <citation type="journal article" date="2014" name="Genome Biol. Evol.">
        <title>The secreted proteins of Achlya hypogyna and Thraustotheca clavata identify the ancestral oomycete secretome and reveal gene acquisitions by horizontal gene transfer.</title>
        <authorList>
            <person name="Misner I."/>
            <person name="Blouin N."/>
            <person name="Leonard G."/>
            <person name="Richards T.A."/>
            <person name="Lane C.E."/>
        </authorList>
    </citation>
    <scope>NUCLEOTIDE SEQUENCE [LARGE SCALE GENOMIC DNA]</scope>
    <source>
        <strain evidence="4 5">ATCC 48635</strain>
    </source>
</reference>
<feature type="transmembrane region" description="Helical" evidence="3">
    <location>
        <begin position="597"/>
        <end position="625"/>
    </location>
</feature>
<keyword evidence="2" id="KW-0677">Repeat</keyword>
<dbReference type="PANTHER" id="PTHR45712">
    <property type="entry name" value="AGAP008170-PA"/>
    <property type="match status" value="1"/>
</dbReference>
<dbReference type="EMBL" id="JNBR01000102">
    <property type="protein sequence ID" value="OQR97526.1"/>
    <property type="molecule type" value="Genomic_DNA"/>
</dbReference>
<evidence type="ECO:0000256" key="3">
    <source>
        <dbReference type="SAM" id="Phobius"/>
    </source>
</evidence>
<dbReference type="GO" id="GO:0005615">
    <property type="term" value="C:extracellular space"/>
    <property type="evidence" value="ECO:0007669"/>
    <property type="project" value="TreeGrafter"/>
</dbReference>
<evidence type="ECO:0000256" key="2">
    <source>
        <dbReference type="ARBA" id="ARBA00022737"/>
    </source>
</evidence>
<keyword evidence="3" id="KW-0472">Membrane</keyword>
<dbReference type="STRING" id="1202772.A0A1V9ZHR5"/>
<feature type="transmembrane region" description="Helical" evidence="3">
    <location>
        <begin position="231"/>
        <end position="258"/>
    </location>
</feature>
<keyword evidence="3" id="KW-1133">Transmembrane helix</keyword>
<dbReference type="Proteomes" id="UP000243579">
    <property type="component" value="Unassembled WGS sequence"/>
</dbReference>
<dbReference type="SUPFAM" id="SSF52058">
    <property type="entry name" value="L domain-like"/>
    <property type="match status" value="2"/>
</dbReference>
<evidence type="ECO:0000313" key="4">
    <source>
        <dbReference type="EMBL" id="OQR97526.1"/>
    </source>
</evidence>
<comment type="caution">
    <text evidence="4">The sequence shown here is derived from an EMBL/GenBank/DDBJ whole genome shotgun (WGS) entry which is preliminary data.</text>
</comment>
<feature type="transmembrane region" description="Helical" evidence="3">
    <location>
        <begin position="870"/>
        <end position="890"/>
    </location>
</feature>
<feature type="transmembrane region" description="Helical" evidence="3">
    <location>
        <begin position="7"/>
        <end position="32"/>
    </location>
</feature>
<name>A0A1V9ZHR5_ACHHY</name>
<evidence type="ECO:0000313" key="5">
    <source>
        <dbReference type="Proteomes" id="UP000243579"/>
    </source>
</evidence>
<proteinExistence type="predicted"/>
<dbReference type="Gene3D" id="3.80.10.10">
    <property type="entry name" value="Ribonuclease Inhibitor"/>
    <property type="match status" value="3"/>
</dbReference>
<dbReference type="InterPro" id="IPR050333">
    <property type="entry name" value="SLRP"/>
</dbReference>
<dbReference type="PANTHER" id="PTHR45712:SF22">
    <property type="entry name" value="INSULIN-LIKE GROWTH FACTOR-BINDING PROTEIN COMPLEX ACID LABILE SUBUNIT"/>
    <property type="match status" value="1"/>
</dbReference>
<dbReference type="OrthoDB" id="93434at2759"/>